<keyword evidence="1" id="KW-0472">Membrane</keyword>
<organism evidence="4">
    <name type="scientific">Brugia pahangi</name>
    <name type="common">Filarial nematode worm</name>
    <dbReference type="NCBI Taxonomy" id="6280"/>
    <lineage>
        <taxon>Eukaryota</taxon>
        <taxon>Metazoa</taxon>
        <taxon>Ecdysozoa</taxon>
        <taxon>Nematoda</taxon>
        <taxon>Chromadorea</taxon>
        <taxon>Rhabditida</taxon>
        <taxon>Spirurina</taxon>
        <taxon>Spiruromorpha</taxon>
        <taxon>Filarioidea</taxon>
        <taxon>Onchocercidae</taxon>
        <taxon>Brugia</taxon>
    </lineage>
</organism>
<reference evidence="2 3" key="2">
    <citation type="submission" date="2018-11" db="EMBL/GenBank/DDBJ databases">
        <authorList>
            <consortium name="Pathogen Informatics"/>
        </authorList>
    </citation>
    <scope>NUCLEOTIDE SEQUENCE [LARGE SCALE GENOMIC DNA]</scope>
</reference>
<evidence type="ECO:0000313" key="3">
    <source>
        <dbReference type="Proteomes" id="UP000278627"/>
    </source>
</evidence>
<dbReference type="AlphaFoldDB" id="A0A0N4U091"/>
<evidence type="ECO:0000313" key="4">
    <source>
        <dbReference type="WBParaSite" id="BPAG_0001471101-mRNA-1"/>
    </source>
</evidence>
<keyword evidence="3" id="KW-1185">Reference proteome</keyword>
<feature type="transmembrane region" description="Helical" evidence="1">
    <location>
        <begin position="23"/>
        <end position="42"/>
    </location>
</feature>
<reference evidence="4" key="1">
    <citation type="submission" date="2017-02" db="UniProtKB">
        <authorList>
            <consortium name="WormBaseParasite"/>
        </authorList>
    </citation>
    <scope>IDENTIFICATION</scope>
</reference>
<sequence>MVEDLKEKELSFYNYYFVLMNHYPYWMTVIAAYWYLIIRILAESRKICSLSTLFSLMIATRMDVNKAIKDVIP</sequence>
<name>A0A0N4U091_BRUPA</name>
<keyword evidence="1" id="KW-1133">Transmembrane helix</keyword>
<accession>A0A0N4U091</accession>
<proteinExistence type="predicted"/>
<keyword evidence="1" id="KW-0812">Transmembrane</keyword>
<protein>
    <submittedName>
        <fullName evidence="4">Bestrophin homolog</fullName>
    </submittedName>
</protein>
<dbReference type="WBParaSite" id="BPAG_0001471101-mRNA-1">
    <property type="protein sequence ID" value="BPAG_0001471101-mRNA-1"/>
    <property type="gene ID" value="BPAG_0001471101"/>
</dbReference>
<evidence type="ECO:0000256" key="1">
    <source>
        <dbReference type="SAM" id="Phobius"/>
    </source>
</evidence>
<dbReference type="EMBL" id="UZAD01013892">
    <property type="protein sequence ID" value="VDN95824.1"/>
    <property type="molecule type" value="Genomic_DNA"/>
</dbReference>
<dbReference type="Proteomes" id="UP000278627">
    <property type="component" value="Unassembled WGS sequence"/>
</dbReference>
<evidence type="ECO:0000313" key="2">
    <source>
        <dbReference type="EMBL" id="VDN95824.1"/>
    </source>
</evidence>
<gene>
    <name evidence="2" type="ORF">BPAG_LOCUS14639</name>
</gene>